<keyword evidence="2" id="KW-1185">Reference proteome</keyword>
<dbReference type="Proteomes" id="UP000317977">
    <property type="component" value="Unassembled WGS sequence"/>
</dbReference>
<accession>A0A5C6F5H7</accession>
<dbReference type="EMBL" id="SJPX01000002">
    <property type="protein sequence ID" value="TWU56252.1"/>
    <property type="molecule type" value="Genomic_DNA"/>
</dbReference>
<reference evidence="1 2" key="1">
    <citation type="submission" date="2019-02" db="EMBL/GenBank/DDBJ databases">
        <title>Deep-cultivation of Planctomycetes and their phenomic and genomic characterization uncovers novel biology.</title>
        <authorList>
            <person name="Wiegand S."/>
            <person name="Jogler M."/>
            <person name="Boedeker C."/>
            <person name="Pinto D."/>
            <person name="Vollmers J."/>
            <person name="Rivas-Marin E."/>
            <person name="Kohn T."/>
            <person name="Peeters S.H."/>
            <person name="Heuer A."/>
            <person name="Rast P."/>
            <person name="Oberbeckmann S."/>
            <person name="Bunk B."/>
            <person name="Jeske O."/>
            <person name="Meyerdierks A."/>
            <person name="Storesund J.E."/>
            <person name="Kallscheuer N."/>
            <person name="Luecker S."/>
            <person name="Lage O.M."/>
            <person name="Pohl T."/>
            <person name="Merkel B.J."/>
            <person name="Hornburger P."/>
            <person name="Mueller R.-W."/>
            <person name="Bruemmer F."/>
            <person name="Labrenz M."/>
            <person name="Spormann A.M."/>
            <person name="Op Den Camp H."/>
            <person name="Overmann J."/>
            <person name="Amann R."/>
            <person name="Jetten M.S.M."/>
            <person name="Mascher T."/>
            <person name="Medema M.H."/>
            <person name="Devos D.P."/>
            <person name="Kaster A.-K."/>
            <person name="Ovreas L."/>
            <person name="Rohde M."/>
            <person name="Galperin M.Y."/>
            <person name="Jogler C."/>
        </authorList>
    </citation>
    <scope>NUCLEOTIDE SEQUENCE [LARGE SCALE GENOMIC DNA]</scope>
    <source>
        <strain evidence="1 2">Poly59</strain>
    </source>
</reference>
<organism evidence="1 2">
    <name type="scientific">Rubripirellula reticaptiva</name>
    <dbReference type="NCBI Taxonomy" id="2528013"/>
    <lineage>
        <taxon>Bacteria</taxon>
        <taxon>Pseudomonadati</taxon>
        <taxon>Planctomycetota</taxon>
        <taxon>Planctomycetia</taxon>
        <taxon>Pirellulales</taxon>
        <taxon>Pirellulaceae</taxon>
        <taxon>Rubripirellula</taxon>
    </lineage>
</organism>
<evidence type="ECO:0000313" key="1">
    <source>
        <dbReference type="EMBL" id="TWU56252.1"/>
    </source>
</evidence>
<name>A0A5C6F5H7_9BACT</name>
<evidence type="ECO:0000313" key="2">
    <source>
        <dbReference type="Proteomes" id="UP000317977"/>
    </source>
</evidence>
<gene>
    <name evidence="1" type="ORF">Poly59_25560</name>
</gene>
<dbReference type="AlphaFoldDB" id="A0A5C6F5H7"/>
<proteinExistence type="predicted"/>
<protein>
    <submittedName>
        <fullName evidence="1">Uncharacterized protein</fullName>
    </submittedName>
</protein>
<sequence length="40" mass="4635">MGYCLTHLDLHVITKLILWAVVVATLRQPRLKNQFSLKLT</sequence>
<comment type="caution">
    <text evidence="1">The sequence shown here is derived from an EMBL/GenBank/DDBJ whole genome shotgun (WGS) entry which is preliminary data.</text>
</comment>